<dbReference type="AlphaFoldDB" id="X1I1Z8"/>
<dbReference type="Pfam" id="PF02677">
    <property type="entry name" value="QueH"/>
    <property type="match status" value="1"/>
</dbReference>
<accession>X1I1Z8</accession>
<evidence type="ECO:0000313" key="1">
    <source>
        <dbReference type="EMBL" id="GAH60094.1"/>
    </source>
</evidence>
<sequence>MGFWYNPNIHPFLEYQKRLEAVKLWAKKEKVRIIYKDEYDLKG</sequence>
<dbReference type="EMBL" id="BARU01020081">
    <property type="protein sequence ID" value="GAH60094.1"/>
    <property type="molecule type" value="Genomic_DNA"/>
</dbReference>
<feature type="non-terminal residue" evidence="1">
    <location>
        <position position="43"/>
    </location>
</feature>
<evidence type="ECO:0008006" key="2">
    <source>
        <dbReference type="Google" id="ProtNLM"/>
    </source>
</evidence>
<gene>
    <name evidence="1" type="ORF">S03H2_33012</name>
</gene>
<proteinExistence type="predicted"/>
<comment type="caution">
    <text evidence="1">The sequence shown here is derived from an EMBL/GenBank/DDBJ whole genome shotgun (WGS) entry which is preliminary data.</text>
</comment>
<dbReference type="InterPro" id="IPR003828">
    <property type="entry name" value="QueH"/>
</dbReference>
<protein>
    <recommendedName>
        <fullName evidence="2">Photolyase/cryptochrome alpha/beta domain-containing protein</fullName>
    </recommendedName>
</protein>
<name>X1I1Z8_9ZZZZ</name>
<organism evidence="1">
    <name type="scientific">marine sediment metagenome</name>
    <dbReference type="NCBI Taxonomy" id="412755"/>
    <lineage>
        <taxon>unclassified sequences</taxon>
        <taxon>metagenomes</taxon>
        <taxon>ecological metagenomes</taxon>
    </lineage>
</organism>
<reference evidence="1" key="1">
    <citation type="journal article" date="2014" name="Front. Microbiol.">
        <title>High frequency of phylogenetically diverse reductive dehalogenase-homologous genes in deep subseafloor sedimentary metagenomes.</title>
        <authorList>
            <person name="Kawai M."/>
            <person name="Futagami T."/>
            <person name="Toyoda A."/>
            <person name="Takaki Y."/>
            <person name="Nishi S."/>
            <person name="Hori S."/>
            <person name="Arai W."/>
            <person name="Tsubouchi T."/>
            <person name="Morono Y."/>
            <person name="Uchiyama I."/>
            <person name="Ito T."/>
            <person name="Fujiyama A."/>
            <person name="Inagaki F."/>
            <person name="Takami H."/>
        </authorList>
    </citation>
    <scope>NUCLEOTIDE SEQUENCE</scope>
    <source>
        <strain evidence="1">Expedition CK06-06</strain>
    </source>
</reference>